<organism evidence="2">
    <name type="scientific">marine sediment metagenome</name>
    <dbReference type="NCBI Taxonomy" id="412755"/>
    <lineage>
        <taxon>unclassified sequences</taxon>
        <taxon>metagenomes</taxon>
        <taxon>ecological metagenomes</taxon>
    </lineage>
</organism>
<gene>
    <name evidence="2" type="ORF">LCGC14_0841450</name>
</gene>
<evidence type="ECO:0000256" key="1">
    <source>
        <dbReference type="SAM" id="Phobius"/>
    </source>
</evidence>
<evidence type="ECO:0000313" key="2">
    <source>
        <dbReference type="EMBL" id="KKN29698.1"/>
    </source>
</evidence>
<feature type="transmembrane region" description="Helical" evidence="1">
    <location>
        <begin position="66"/>
        <end position="86"/>
    </location>
</feature>
<reference evidence="2" key="1">
    <citation type="journal article" date="2015" name="Nature">
        <title>Complex archaea that bridge the gap between prokaryotes and eukaryotes.</title>
        <authorList>
            <person name="Spang A."/>
            <person name="Saw J.H."/>
            <person name="Jorgensen S.L."/>
            <person name="Zaremba-Niedzwiedzka K."/>
            <person name="Martijn J."/>
            <person name="Lind A.E."/>
            <person name="van Eijk R."/>
            <person name="Schleper C."/>
            <person name="Guy L."/>
            <person name="Ettema T.J."/>
        </authorList>
    </citation>
    <scope>NUCLEOTIDE SEQUENCE</scope>
</reference>
<dbReference type="AlphaFoldDB" id="A0A0F9SKA4"/>
<comment type="caution">
    <text evidence="2">The sequence shown here is derived from an EMBL/GenBank/DDBJ whole genome shotgun (WGS) entry which is preliminary data.</text>
</comment>
<proteinExistence type="predicted"/>
<keyword evidence="1" id="KW-1133">Transmembrane helix</keyword>
<keyword evidence="1" id="KW-0472">Membrane</keyword>
<protein>
    <submittedName>
        <fullName evidence="2">Uncharacterized protein</fullName>
    </submittedName>
</protein>
<feature type="transmembrane region" description="Helical" evidence="1">
    <location>
        <begin position="6"/>
        <end position="28"/>
    </location>
</feature>
<keyword evidence="1" id="KW-0812">Transmembrane</keyword>
<accession>A0A0F9SKA4</accession>
<dbReference type="EMBL" id="LAZR01002465">
    <property type="protein sequence ID" value="KKN29698.1"/>
    <property type="molecule type" value="Genomic_DNA"/>
</dbReference>
<name>A0A0F9SKA4_9ZZZZ</name>
<sequence length="90" mass="10618">MSNEALFYAVVLIEAVAGVFWGVARLLLTRYPDSYLDRPSVRFEKHDLWVGLYWDRWRSAAGDRPLMTRWTLWVCVVPTIVVTLRWHHGE</sequence>